<evidence type="ECO:0000313" key="2">
    <source>
        <dbReference type="EMBL" id="MDI9238348.1"/>
    </source>
</evidence>
<dbReference type="RefSeq" id="WP_283211817.1">
    <property type="nucleotide sequence ID" value="NZ_JASGBI010000001.1"/>
</dbReference>
<comment type="caution">
    <text evidence="2">The sequence shown here is derived from an EMBL/GenBank/DDBJ whole genome shotgun (WGS) entry which is preliminary data.</text>
</comment>
<gene>
    <name evidence="2" type="ORF">QLQ15_05405</name>
</gene>
<feature type="chain" id="PRO_5045486749" evidence="1">
    <location>
        <begin position="22"/>
        <end position="213"/>
    </location>
</feature>
<name>A0ABT6XDY8_9GAMM</name>
<organism evidence="2 3">
    <name type="scientific">Lysobacter stagni</name>
    <dbReference type="NCBI Taxonomy" id="3045172"/>
    <lineage>
        <taxon>Bacteria</taxon>
        <taxon>Pseudomonadati</taxon>
        <taxon>Pseudomonadota</taxon>
        <taxon>Gammaproteobacteria</taxon>
        <taxon>Lysobacterales</taxon>
        <taxon>Lysobacteraceae</taxon>
        <taxon>Lysobacter</taxon>
    </lineage>
</organism>
<keyword evidence="1" id="KW-0732">Signal</keyword>
<dbReference type="Proteomes" id="UP001321580">
    <property type="component" value="Unassembled WGS sequence"/>
</dbReference>
<dbReference type="InterPro" id="IPR021455">
    <property type="entry name" value="DUF3106"/>
</dbReference>
<dbReference type="EMBL" id="JASGBI010000001">
    <property type="protein sequence ID" value="MDI9238348.1"/>
    <property type="molecule type" value="Genomic_DNA"/>
</dbReference>
<protein>
    <submittedName>
        <fullName evidence="2">DUF3106 domain-containing protein</fullName>
    </submittedName>
</protein>
<keyword evidence="3" id="KW-1185">Reference proteome</keyword>
<dbReference type="Pfam" id="PF11304">
    <property type="entry name" value="DUF3106"/>
    <property type="match status" value="1"/>
</dbReference>
<accession>A0ABT6XDY8</accession>
<reference evidence="2 3" key="1">
    <citation type="submission" date="2023-05" db="EMBL/GenBank/DDBJ databases">
        <title>Lysobacter sp. strain LF1 Genome sequencing and assembly.</title>
        <authorList>
            <person name="Jung Y."/>
        </authorList>
    </citation>
    <scope>NUCLEOTIDE SEQUENCE [LARGE SCALE GENOMIC DNA]</scope>
    <source>
        <strain evidence="2 3">LF1</strain>
    </source>
</reference>
<evidence type="ECO:0000313" key="3">
    <source>
        <dbReference type="Proteomes" id="UP001321580"/>
    </source>
</evidence>
<proteinExistence type="predicted"/>
<feature type="signal peptide" evidence="1">
    <location>
        <begin position="1"/>
        <end position="21"/>
    </location>
</feature>
<evidence type="ECO:0000256" key="1">
    <source>
        <dbReference type="SAM" id="SignalP"/>
    </source>
</evidence>
<sequence>MRRDRLRWCAPLLAGALCAVAATAVSAPPELAELLERLPPSAQAPLRRNAAQWDEWSPAQQSDFRARMAAWDALPRAERDARREQYAAWRALPASEQAHLQAAGERFAALPPDLQAAWRAQFDAIDRSERRGWLLGPTVGADYRMLQPLLAQVPEADHARLLAALRSMTPQQRQELGVLAQRTPPAAREALRRELLSVRADDRNDWLWRRLQH</sequence>